<accession>A0A5C5FPH2</accession>
<feature type="compositionally biased region" description="Low complexity" evidence="1">
    <location>
        <begin position="274"/>
        <end position="283"/>
    </location>
</feature>
<proteinExistence type="predicted"/>
<dbReference type="STRING" id="5288.A0A5C5FPH2"/>
<reference evidence="2 3" key="1">
    <citation type="submission" date="2019-03" db="EMBL/GenBank/DDBJ databases">
        <title>Rhodosporidium diobovatum UCD-FST 08-225 genome sequencing, assembly, and annotation.</title>
        <authorList>
            <person name="Fakankun I.U."/>
            <person name="Fristensky B."/>
            <person name="Levin D.B."/>
        </authorList>
    </citation>
    <scope>NUCLEOTIDE SEQUENCE [LARGE SCALE GENOMIC DNA]</scope>
    <source>
        <strain evidence="2 3">UCD-FST 08-225</strain>
    </source>
</reference>
<organism evidence="2 3">
    <name type="scientific">Rhodotorula diobovata</name>
    <dbReference type="NCBI Taxonomy" id="5288"/>
    <lineage>
        <taxon>Eukaryota</taxon>
        <taxon>Fungi</taxon>
        <taxon>Dikarya</taxon>
        <taxon>Basidiomycota</taxon>
        <taxon>Pucciniomycotina</taxon>
        <taxon>Microbotryomycetes</taxon>
        <taxon>Sporidiobolales</taxon>
        <taxon>Sporidiobolaceae</taxon>
        <taxon>Rhodotorula</taxon>
    </lineage>
</organism>
<feature type="compositionally biased region" description="Polar residues" evidence="1">
    <location>
        <begin position="250"/>
        <end position="259"/>
    </location>
</feature>
<dbReference type="OrthoDB" id="2536795at2759"/>
<feature type="compositionally biased region" description="Low complexity" evidence="1">
    <location>
        <begin position="199"/>
        <end position="212"/>
    </location>
</feature>
<dbReference type="Proteomes" id="UP000311382">
    <property type="component" value="Unassembled WGS sequence"/>
</dbReference>
<evidence type="ECO:0000313" key="2">
    <source>
        <dbReference type="EMBL" id="TNY18767.1"/>
    </source>
</evidence>
<gene>
    <name evidence="2" type="ORF">DMC30DRAFT_37172</name>
</gene>
<feature type="compositionally biased region" description="Basic and acidic residues" evidence="1">
    <location>
        <begin position="240"/>
        <end position="249"/>
    </location>
</feature>
<feature type="region of interest" description="Disordered" evidence="1">
    <location>
        <begin position="151"/>
        <end position="296"/>
    </location>
</feature>
<sequence>MRPDSAPPRPSSSAAPAPTPPPPATSAATEQHPPAPGNSFPPTRRPATLASGRTRPADDSPPDSSSAEGTGEEVREDSGGAGNETDVEDEDGMGEESPSTGEERPIPPRDSSDLLPPGSAAMYPFPSTESQANHLHYDLMHYRRRNMHVAPPSSAEVLLSSATSDSSASSSPDDDAGARPGPSRPAKRRRHRSADPSRPHLQQPPLQHPQVPRLRRIGALGISVHSDSDPDEPNISGLDSADRRPERNTGESMSDNTRATDLGIDSDQLRKSHGAASPAAAGGVLRHQRPRRRGTVPDATFRGVVDELAVQSASTVMSLFPRGRLISPRSRLKQTASCANV</sequence>
<evidence type="ECO:0000313" key="3">
    <source>
        <dbReference type="Proteomes" id="UP000311382"/>
    </source>
</evidence>
<protein>
    <submittedName>
        <fullName evidence="2">Uncharacterized protein</fullName>
    </submittedName>
</protein>
<dbReference type="AlphaFoldDB" id="A0A5C5FPH2"/>
<feature type="compositionally biased region" description="Basic and acidic residues" evidence="1">
    <location>
        <begin position="101"/>
        <end position="112"/>
    </location>
</feature>
<comment type="caution">
    <text evidence="2">The sequence shown here is derived from an EMBL/GenBank/DDBJ whole genome shotgun (WGS) entry which is preliminary data.</text>
</comment>
<feature type="compositionally biased region" description="Pro residues" evidence="1">
    <location>
        <begin position="1"/>
        <end position="10"/>
    </location>
</feature>
<evidence type="ECO:0000256" key="1">
    <source>
        <dbReference type="SAM" id="MobiDB-lite"/>
    </source>
</evidence>
<feature type="compositionally biased region" description="Low complexity" evidence="1">
    <location>
        <begin position="160"/>
        <end position="171"/>
    </location>
</feature>
<feature type="region of interest" description="Disordered" evidence="1">
    <location>
        <begin position="1"/>
        <end position="128"/>
    </location>
</feature>
<name>A0A5C5FPH2_9BASI</name>
<keyword evidence="3" id="KW-1185">Reference proteome</keyword>
<feature type="compositionally biased region" description="Acidic residues" evidence="1">
    <location>
        <begin position="85"/>
        <end position="94"/>
    </location>
</feature>
<dbReference type="EMBL" id="SOZI01000122">
    <property type="protein sequence ID" value="TNY18767.1"/>
    <property type="molecule type" value="Genomic_DNA"/>
</dbReference>